<keyword evidence="2" id="KW-1185">Reference proteome</keyword>
<protein>
    <submittedName>
        <fullName evidence="1">Uncharacterized protein</fullName>
    </submittedName>
</protein>
<accession>A0ACC2IRS5</accession>
<dbReference type="Proteomes" id="UP001153331">
    <property type="component" value="Unassembled WGS sequence"/>
</dbReference>
<comment type="caution">
    <text evidence="1">The sequence shown here is derived from an EMBL/GenBank/DDBJ whole genome shotgun (WGS) entry which is preliminary data.</text>
</comment>
<sequence length="97" mass="10287">MSSNKICPMAGGILDNFLTMSCLNLNEVVHTPRLVGKPIALVLVDLQIRSPGLLSCGRSALLRWDRYGNNAEGQNAACLLTVESGVLGISVAFASRS</sequence>
<name>A0ACC2IRS5_9PLEO</name>
<evidence type="ECO:0000313" key="1">
    <source>
        <dbReference type="EMBL" id="KAJ8117869.1"/>
    </source>
</evidence>
<proteinExistence type="predicted"/>
<dbReference type="EMBL" id="JAPHNI010000038">
    <property type="protein sequence ID" value="KAJ8117869.1"/>
    <property type="molecule type" value="Genomic_DNA"/>
</dbReference>
<organism evidence="1 2">
    <name type="scientific">Boeremia exigua</name>
    <dbReference type="NCBI Taxonomy" id="749465"/>
    <lineage>
        <taxon>Eukaryota</taxon>
        <taxon>Fungi</taxon>
        <taxon>Dikarya</taxon>
        <taxon>Ascomycota</taxon>
        <taxon>Pezizomycotina</taxon>
        <taxon>Dothideomycetes</taxon>
        <taxon>Pleosporomycetidae</taxon>
        <taxon>Pleosporales</taxon>
        <taxon>Pleosporineae</taxon>
        <taxon>Didymellaceae</taxon>
        <taxon>Boeremia</taxon>
    </lineage>
</organism>
<gene>
    <name evidence="1" type="ORF">OPT61_g1034</name>
</gene>
<evidence type="ECO:0000313" key="2">
    <source>
        <dbReference type="Proteomes" id="UP001153331"/>
    </source>
</evidence>
<reference evidence="1" key="1">
    <citation type="submission" date="2022-11" db="EMBL/GenBank/DDBJ databases">
        <title>Genome Sequence of Boeremia exigua.</title>
        <authorList>
            <person name="Buettner E."/>
        </authorList>
    </citation>
    <scope>NUCLEOTIDE SEQUENCE</scope>
    <source>
        <strain evidence="1">CU02</strain>
    </source>
</reference>